<dbReference type="Proteomes" id="UP001202961">
    <property type="component" value="Unassembled WGS sequence"/>
</dbReference>
<comment type="caution">
    <text evidence="1">The sequence shown here is derived from an EMBL/GenBank/DDBJ whole genome shotgun (WGS) entry which is preliminary data.</text>
</comment>
<dbReference type="RefSeq" id="WP_250930380.1">
    <property type="nucleotide sequence ID" value="NZ_JAMQBK010000051.1"/>
</dbReference>
<sequence>MSESRFMATREGYFPVEFRLREKLDPLRTVRHLVELVPAPPIELTIVDDSGAPLVGAELQYIGPDVRGSIMRVEPSNQQGNIAMRYPELGKLARYRVKHRVGEMEVSAKNWLNAHDDKKRSRPIEAVIQLR</sequence>
<dbReference type="EMBL" id="JAMQBK010000051">
    <property type="protein sequence ID" value="MCM2372747.1"/>
    <property type="molecule type" value="Genomic_DNA"/>
</dbReference>
<name>A0ABT0U710_9BACT</name>
<reference evidence="1 2" key="1">
    <citation type="journal article" date="2022" name="Syst. Appl. Microbiol.">
        <title>Rhodopirellula aestuarii sp. nov., a novel member of the genus Rhodopirellula isolated from brackish sediments collected in the Tagus River estuary, Portugal.</title>
        <authorList>
            <person name="Vitorino I.R."/>
            <person name="Klimek D."/>
            <person name="Calusinska M."/>
            <person name="Lobo-da-Cunha A."/>
            <person name="Vasconcelos V."/>
            <person name="Lage O.M."/>
        </authorList>
    </citation>
    <scope>NUCLEOTIDE SEQUENCE [LARGE SCALE GENOMIC DNA]</scope>
    <source>
        <strain evidence="1 2">ICT_H3.1</strain>
    </source>
</reference>
<evidence type="ECO:0000313" key="2">
    <source>
        <dbReference type="Proteomes" id="UP001202961"/>
    </source>
</evidence>
<organism evidence="1 2">
    <name type="scientific">Aporhodopirellula aestuarii</name>
    <dbReference type="NCBI Taxonomy" id="2950107"/>
    <lineage>
        <taxon>Bacteria</taxon>
        <taxon>Pseudomonadati</taxon>
        <taxon>Planctomycetota</taxon>
        <taxon>Planctomycetia</taxon>
        <taxon>Pirellulales</taxon>
        <taxon>Pirellulaceae</taxon>
        <taxon>Aporhodopirellula</taxon>
    </lineage>
</organism>
<protein>
    <submittedName>
        <fullName evidence="1">Uncharacterized protein</fullName>
    </submittedName>
</protein>
<proteinExistence type="predicted"/>
<evidence type="ECO:0000313" key="1">
    <source>
        <dbReference type="EMBL" id="MCM2372747.1"/>
    </source>
</evidence>
<keyword evidence="2" id="KW-1185">Reference proteome</keyword>
<accession>A0ABT0U710</accession>
<gene>
    <name evidence="1" type="ORF">NB063_19205</name>
</gene>